<protein>
    <submittedName>
        <fullName evidence="2">Uncharacterized protein</fullName>
    </submittedName>
</protein>
<keyword evidence="3" id="KW-1185">Reference proteome</keyword>
<name>A0A9P0JDQ8_APHGO</name>
<accession>A0A9P0JDQ8</accession>
<reference evidence="2" key="2">
    <citation type="submission" date="2022-10" db="EMBL/GenBank/DDBJ databases">
        <authorList>
            <consortium name="ENA_rothamsted_submissions"/>
            <consortium name="culmorum"/>
            <person name="King R."/>
        </authorList>
    </citation>
    <scope>NUCLEOTIDE SEQUENCE</scope>
</reference>
<evidence type="ECO:0000313" key="2">
    <source>
        <dbReference type="EMBL" id="CAH1732875.1"/>
    </source>
</evidence>
<dbReference type="Proteomes" id="UP001154329">
    <property type="component" value="Chromosome 3"/>
</dbReference>
<feature type="transmembrane region" description="Helical" evidence="1">
    <location>
        <begin position="12"/>
        <end position="30"/>
    </location>
</feature>
<gene>
    <name evidence="2" type="ORF">APHIGO_LOCUS9298</name>
</gene>
<dbReference type="AlphaFoldDB" id="A0A9P0JDQ8"/>
<keyword evidence="1" id="KW-0812">Transmembrane</keyword>
<sequence>MLKNLSHSTNTLIFYLYVYYYLVIGCIYGIEFVDCCMLLFLLSINLTICNLAVLLVWSAILIHHLFWSKYSIFPMYPVFDFGKDSDYIYHLLNSMCNSIVFL</sequence>
<feature type="transmembrane region" description="Helical" evidence="1">
    <location>
        <begin position="42"/>
        <end position="66"/>
    </location>
</feature>
<proteinExistence type="predicted"/>
<evidence type="ECO:0000313" key="3">
    <source>
        <dbReference type="Proteomes" id="UP001154329"/>
    </source>
</evidence>
<keyword evidence="1" id="KW-1133">Transmembrane helix</keyword>
<keyword evidence="1" id="KW-0472">Membrane</keyword>
<evidence type="ECO:0000256" key="1">
    <source>
        <dbReference type="SAM" id="Phobius"/>
    </source>
</evidence>
<dbReference type="EMBL" id="OU899036">
    <property type="protein sequence ID" value="CAH1732875.1"/>
    <property type="molecule type" value="Genomic_DNA"/>
</dbReference>
<reference evidence="2" key="1">
    <citation type="submission" date="2022-02" db="EMBL/GenBank/DDBJ databases">
        <authorList>
            <person name="King R."/>
        </authorList>
    </citation>
    <scope>NUCLEOTIDE SEQUENCE</scope>
</reference>
<dbReference type="PROSITE" id="PS51257">
    <property type="entry name" value="PROKAR_LIPOPROTEIN"/>
    <property type="match status" value="1"/>
</dbReference>
<organism evidence="2 3">
    <name type="scientific">Aphis gossypii</name>
    <name type="common">Cotton aphid</name>
    <dbReference type="NCBI Taxonomy" id="80765"/>
    <lineage>
        <taxon>Eukaryota</taxon>
        <taxon>Metazoa</taxon>
        <taxon>Ecdysozoa</taxon>
        <taxon>Arthropoda</taxon>
        <taxon>Hexapoda</taxon>
        <taxon>Insecta</taxon>
        <taxon>Pterygota</taxon>
        <taxon>Neoptera</taxon>
        <taxon>Paraneoptera</taxon>
        <taxon>Hemiptera</taxon>
        <taxon>Sternorrhyncha</taxon>
        <taxon>Aphidomorpha</taxon>
        <taxon>Aphidoidea</taxon>
        <taxon>Aphididae</taxon>
        <taxon>Aphidini</taxon>
        <taxon>Aphis</taxon>
        <taxon>Aphis</taxon>
    </lineage>
</organism>